<name>A0A1M6FL18_9FIRM</name>
<dbReference type="InterPro" id="IPR004629">
    <property type="entry name" value="WecG_TagA_CpsF"/>
</dbReference>
<dbReference type="PANTHER" id="PTHR34136:SF1">
    <property type="entry name" value="UDP-N-ACETYL-D-MANNOSAMINURONIC ACID TRANSFERASE"/>
    <property type="match status" value="1"/>
</dbReference>
<reference evidence="6 7" key="1">
    <citation type="submission" date="2016-11" db="EMBL/GenBank/DDBJ databases">
        <authorList>
            <person name="Jaros S."/>
            <person name="Januszkiewicz K."/>
            <person name="Wedrychowicz H."/>
        </authorList>
    </citation>
    <scope>NUCLEOTIDE SEQUENCE [LARGE SCALE GENOMIC DNA]</scope>
    <source>
        <strain evidence="6 7">DSM 19022</strain>
    </source>
</reference>
<dbReference type="GO" id="GO:0047244">
    <property type="term" value="F:N-acetylglucosaminyldiphosphoundecaprenol N-acetyl-beta-D-mannosaminyltransferase activity"/>
    <property type="evidence" value="ECO:0007669"/>
    <property type="project" value="UniProtKB-UniRule"/>
</dbReference>
<dbReference type="Proteomes" id="UP000184442">
    <property type="component" value="Unassembled WGS sequence"/>
</dbReference>
<dbReference type="STRING" id="1122184.SAMN02745176_02025"/>
<keyword evidence="3 5" id="KW-0777">Teichoic acid biosynthesis</keyword>
<comment type="similarity">
    <text evidence="5">Belongs to the glycosyltransferase 26 family. TagA/TarA subfamily.</text>
</comment>
<dbReference type="Pfam" id="PF03808">
    <property type="entry name" value="Glyco_tran_WecG"/>
    <property type="match status" value="1"/>
</dbReference>
<evidence type="ECO:0000256" key="5">
    <source>
        <dbReference type="HAMAP-Rule" id="MF_02070"/>
    </source>
</evidence>
<dbReference type="GO" id="GO:0019350">
    <property type="term" value="P:teichoic acid biosynthetic process"/>
    <property type="evidence" value="ECO:0007669"/>
    <property type="project" value="UniProtKB-UniRule"/>
</dbReference>
<evidence type="ECO:0000313" key="6">
    <source>
        <dbReference type="EMBL" id="SHI98385.1"/>
    </source>
</evidence>
<dbReference type="EC" id="2.4.1.187" evidence="5"/>
<gene>
    <name evidence="6" type="ORF">SAMN02745176_02025</name>
</gene>
<keyword evidence="2 5" id="KW-0808">Transferase</keyword>
<dbReference type="PANTHER" id="PTHR34136">
    <property type="match status" value="1"/>
</dbReference>
<organism evidence="6 7">
    <name type="scientific">Lutispora thermophila DSM 19022</name>
    <dbReference type="NCBI Taxonomy" id="1122184"/>
    <lineage>
        <taxon>Bacteria</taxon>
        <taxon>Bacillati</taxon>
        <taxon>Bacillota</taxon>
        <taxon>Clostridia</taxon>
        <taxon>Lutisporales</taxon>
        <taxon>Lutisporaceae</taxon>
        <taxon>Lutispora</taxon>
    </lineage>
</organism>
<comment type="function">
    <text evidence="5">Catalyzes the conversion of GlcNAc-PP-undecaprenol into ManNAc-GlcNAc-PP-undecaprenol, the first committed lipid intermediate in the de novo synthesis of teichoic acid.</text>
</comment>
<keyword evidence="4 5" id="KW-0961">Cell wall biogenesis/degradation</keyword>
<dbReference type="CDD" id="cd06533">
    <property type="entry name" value="Glyco_transf_WecG_TagA"/>
    <property type="match status" value="1"/>
</dbReference>
<keyword evidence="1 5" id="KW-0328">Glycosyltransferase</keyword>
<dbReference type="EMBL" id="FQZS01000012">
    <property type="protein sequence ID" value="SHI98385.1"/>
    <property type="molecule type" value="Genomic_DNA"/>
</dbReference>
<dbReference type="UniPathway" id="UPA00632"/>
<comment type="pathway">
    <text evidence="5">Cell wall biogenesis; teichoic acid biosynthesis.</text>
</comment>
<dbReference type="AlphaFoldDB" id="A0A1M6FL18"/>
<comment type="catalytic activity">
    <reaction evidence="5">
        <text>UDP-N-acetyl-alpha-D-mannosamine + N-acetyl-alpha-D-glucosaminyl-di-trans,octa-cis-undecaprenyl diphosphate = N-acetyl-beta-D-mannosaminyl-(1-&gt;4)-N-acetyl-alpha-D-glucosaminyl di-trans,octa-cis-undecaprenyl diphosphate + UDP + H(+)</text>
        <dbReference type="Rhea" id="RHEA:16053"/>
        <dbReference type="ChEBI" id="CHEBI:15378"/>
        <dbReference type="ChEBI" id="CHEBI:58223"/>
        <dbReference type="ChEBI" id="CHEBI:62959"/>
        <dbReference type="ChEBI" id="CHEBI:68623"/>
        <dbReference type="ChEBI" id="CHEBI:132210"/>
        <dbReference type="EC" id="2.4.1.187"/>
    </reaction>
</comment>
<evidence type="ECO:0000256" key="2">
    <source>
        <dbReference type="ARBA" id="ARBA00022679"/>
    </source>
</evidence>
<dbReference type="InterPro" id="IPR034714">
    <property type="entry name" value="TagA_TarA"/>
</dbReference>
<accession>A0A1M6FL18</accession>
<sequence>MPANEELRGVNMRDTVEIVGVNIDNITFQEAENICKEYLQQDKLKMIFTPNSELLVDAVKDPSFSHVLNSGDLIIPDGIGVVIASRFYGTPLKEKVAGCELMNSLLEIAYTQERSVYFLGGKEGVAEEAAQKLSEKYPGINIAGYHHGYFDEDEEKEIIQEIISKKPDIIFVAMGAPRQEKWIYKHRDVLGAKIAIGVGGSLDILAGRAKRAPEFYQKAGLEWLYRLLKEPKRFFRMLKLPKFILLAFYDAKTR</sequence>
<proteinExistence type="inferred from homology"/>
<evidence type="ECO:0000256" key="3">
    <source>
        <dbReference type="ARBA" id="ARBA00022944"/>
    </source>
</evidence>
<evidence type="ECO:0000313" key="7">
    <source>
        <dbReference type="Proteomes" id="UP000184442"/>
    </source>
</evidence>
<dbReference type="HAMAP" id="MF_02070">
    <property type="entry name" value="TagA_TarA"/>
    <property type="match status" value="1"/>
</dbReference>
<dbReference type="NCBIfam" id="TIGR00696">
    <property type="entry name" value="wecG_tagA_cpsF"/>
    <property type="match status" value="1"/>
</dbReference>
<evidence type="ECO:0000256" key="4">
    <source>
        <dbReference type="ARBA" id="ARBA00023316"/>
    </source>
</evidence>
<dbReference type="GO" id="GO:0071555">
    <property type="term" value="P:cell wall organization"/>
    <property type="evidence" value="ECO:0007669"/>
    <property type="project" value="UniProtKB-KW"/>
</dbReference>
<protein>
    <recommendedName>
        <fullName evidence="5">N-acetylglucosaminyldiphosphoundecaprenol N-acetyl-beta-D-mannosaminyltransferase</fullName>
        <ecNumber evidence="5">2.4.1.187</ecNumber>
    </recommendedName>
    <alternativeName>
        <fullName evidence="5">N-acetylmannosaminyltransferase</fullName>
    </alternativeName>
    <alternativeName>
        <fullName evidence="5">UDP-N-acetylmannosamine transferase</fullName>
    </alternativeName>
    <alternativeName>
        <fullName evidence="5">UDP-N-acetylmannosamine:N-acetylglucosaminyl pyrophosphorylundecaprenol N-acetylmannosaminyltransferase</fullName>
    </alternativeName>
</protein>
<evidence type="ECO:0000256" key="1">
    <source>
        <dbReference type="ARBA" id="ARBA00022676"/>
    </source>
</evidence>
<keyword evidence="7" id="KW-1185">Reference proteome</keyword>